<evidence type="ECO:0000256" key="4">
    <source>
        <dbReference type="ARBA" id="ARBA00022692"/>
    </source>
</evidence>
<dbReference type="PANTHER" id="PTHR43386">
    <property type="entry name" value="OLIGOPEPTIDE TRANSPORT SYSTEM PERMEASE PROTEIN APPC"/>
    <property type="match status" value="1"/>
</dbReference>
<dbReference type="CDD" id="cd06261">
    <property type="entry name" value="TM_PBP2"/>
    <property type="match status" value="1"/>
</dbReference>
<feature type="transmembrane region" description="Helical" evidence="7">
    <location>
        <begin position="257"/>
        <end position="275"/>
    </location>
</feature>
<feature type="domain" description="ABC transmembrane type-1" evidence="8">
    <location>
        <begin position="84"/>
        <end position="274"/>
    </location>
</feature>
<feature type="transmembrane region" description="Helical" evidence="7">
    <location>
        <begin position="147"/>
        <end position="166"/>
    </location>
</feature>
<feature type="transmembrane region" description="Helical" evidence="7">
    <location>
        <begin position="123"/>
        <end position="141"/>
    </location>
</feature>
<dbReference type="InterPro" id="IPR050366">
    <property type="entry name" value="BP-dependent_transpt_permease"/>
</dbReference>
<dbReference type="Proteomes" id="UP000267408">
    <property type="component" value="Unassembled WGS sequence"/>
</dbReference>
<feature type="transmembrane region" description="Helical" evidence="7">
    <location>
        <begin position="23"/>
        <end position="45"/>
    </location>
</feature>
<keyword evidence="4 7" id="KW-0812">Transmembrane</keyword>
<evidence type="ECO:0000259" key="8">
    <source>
        <dbReference type="PROSITE" id="PS50928"/>
    </source>
</evidence>
<keyword evidence="5 7" id="KW-1133">Transmembrane helix</keyword>
<dbReference type="RefSeq" id="WP_244256971.1">
    <property type="nucleotide sequence ID" value="NZ_RJVJ01000001.1"/>
</dbReference>
<dbReference type="GO" id="GO:0005886">
    <property type="term" value="C:plasma membrane"/>
    <property type="evidence" value="ECO:0007669"/>
    <property type="project" value="UniProtKB-SubCell"/>
</dbReference>
<organism evidence="9 10">
    <name type="scientific">Kitasatospora cineracea</name>
    <dbReference type="NCBI Taxonomy" id="88074"/>
    <lineage>
        <taxon>Bacteria</taxon>
        <taxon>Bacillati</taxon>
        <taxon>Actinomycetota</taxon>
        <taxon>Actinomycetes</taxon>
        <taxon>Kitasatosporales</taxon>
        <taxon>Streptomycetaceae</taxon>
        <taxon>Kitasatospora</taxon>
    </lineage>
</organism>
<keyword evidence="3" id="KW-1003">Cell membrane</keyword>
<evidence type="ECO:0000256" key="7">
    <source>
        <dbReference type="RuleBase" id="RU363032"/>
    </source>
</evidence>
<proteinExistence type="inferred from homology"/>
<evidence type="ECO:0000256" key="1">
    <source>
        <dbReference type="ARBA" id="ARBA00004651"/>
    </source>
</evidence>
<dbReference type="InterPro" id="IPR000515">
    <property type="entry name" value="MetI-like"/>
</dbReference>
<dbReference type="AlphaFoldDB" id="A0A8G1XDJ3"/>
<comment type="subcellular location">
    <subcellularLocation>
        <location evidence="1 7">Cell membrane</location>
        <topology evidence="1 7">Multi-pass membrane protein</topology>
    </subcellularLocation>
</comment>
<comment type="caution">
    <text evidence="9">The sequence shown here is derived from an EMBL/GenBank/DDBJ whole genome shotgun (WGS) entry which is preliminary data.</text>
</comment>
<evidence type="ECO:0000256" key="2">
    <source>
        <dbReference type="ARBA" id="ARBA00022448"/>
    </source>
</evidence>
<keyword evidence="6 7" id="KW-0472">Membrane</keyword>
<evidence type="ECO:0000256" key="3">
    <source>
        <dbReference type="ARBA" id="ARBA00022475"/>
    </source>
</evidence>
<dbReference type="PROSITE" id="PS50928">
    <property type="entry name" value="ABC_TM1"/>
    <property type="match status" value="1"/>
</dbReference>
<reference evidence="9 10" key="1">
    <citation type="submission" date="2018-11" db="EMBL/GenBank/DDBJ databases">
        <title>Sequencing the genomes of 1000 actinobacteria strains.</title>
        <authorList>
            <person name="Klenk H.-P."/>
        </authorList>
    </citation>
    <scope>NUCLEOTIDE SEQUENCE [LARGE SCALE GENOMIC DNA]</scope>
    <source>
        <strain evidence="9 10">DSM 44780</strain>
    </source>
</reference>
<evidence type="ECO:0000256" key="5">
    <source>
        <dbReference type="ARBA" id="ARBA00022989"/>
    </source>
</evidence>
<dbReference type="EMBL" id="RJVJ01000001">
    <property type="protein sequence ID" value="ROR46535.1"/>
    <property type="molecule type" value="Genomic_DNA"/>
</dbReference>
<gene>
    <name evidence="9" type="ORF">EDD39_4810</name>
</gene>
<keyword evidence="2 7" id="KW-0813">Transport</keyword>
<feature type="transmembrane region" description="Helical" evidence="7">
    <location>
        <begin position="88"/>
        <end position="111"/>
    </location>
</feature>
<dbReference type="Gene3D" id="1.10.3720.10">
    <property type="entry name" value="MetI-like"/>
    <property type="match status" value="1"/>
</dbReference>
<name>A0A8G1XDJ3_9ACTN</name>
<evidence type="ECO:0000256" key="6">
    <source>
        <dbReference type="ARBA" id="ARBA00023136"/>
    </source>
</evidence>
<evidence type="ECO:0000313" key="9">
    <source>
        <dbReference type="EMBL" id="ROR46535.1"/>
    </source>
</evidence>
<comment type="similarity">
    <text evidence="7">Belongs to the binding-protein-dependent transport system permease family.</text>
</comment>
<accession>A0A8G1XDJ3</accession>
<dbReference type="SUPFAM" id="SSF161098">
    <property type="entry name" value="MetI-like"/>
    <property type="match status" value="1"/>
</dbReference>
<sequence>MAITWRESVQASRRRLGSLGQPALVLSGALAGLIALLGVVGPWIAPYEPDTTDILSASQGPSGAHWFGTDSLGRDIMSRVLTGARLSLSASVLIVLISALLGTALAIFSAWHGGWVDRVVNRFLDVMFSVPGILVAVLASAVFGAGFWAPVLALGVVYMPYMARVVRSVAVRERHRAYVESLQLAKMSAWRICVRHVTVNVMPIVVAQATYGLGAALADFAAVSFLGLGVQPPTSEWGVMVSDGRSELLNGEFQQTLAAGSFVVLTVIVFNVLGAQISSRSGGRR</sequence>
<evidence type="ECO:0000313" key="10">
    <source>
        <dbReference type="Proteomes" id="UP000267408"/>
    </source>
</evidence>
<dbReference type="GO" id="GO:0071916">
    <property type="term" value="F:dipeptide transmembrane transporter activity"/>
    <property type="evidence" value="ECO:0007669"/>
    <property type="project" value="TreeGrafter"/>
</dbReference>
<dbReference type="Pfam" id="PF00528">
    <property type="entry name" value="BPD_transp_1"/>
    <property type="match status" value="1"/>
</dbReference>
<protein>
    <submittedName>
        <fullName evidence="9">Peptide/nickel transport system permease protein</fullName>
    </submittedName>
</protein>
<dbReference type="InterPro" id="IPR035906">
    <property type="entry name" value="MetI-like_sf"/>
</dbReference>
<dbReference type="PANTHER" id="PTHR43386:SF3">
    <property type="entry name" value="GLUTATHIONE TRANSPORT SYSTEM PERMEASE PROTEIN GSID"/>
    <property type="match status" value="1"/>
</dbReference>